<name>A0A1I7YMS4_9BILA</name>
<dbReference type="AlphaFoldDB" id="A0A1I7YMS4"/>
<proteinExistence type="predicted"/>
<keyword evidence="1" id="KW-1185">Reference proteome</keyword>
<accession>A0A1I7YMS4</accession>
<evidence type="ECO:0000313" key="1">
    <source>
        <dbReference type="Proteomes" id="UP000095287"/>
    </source>
</evidence>
<evidence type="ECO:0000313" key="2">
    <source>
        <dbReference type="WBParaSite" id="L893_g17999.t1"/>
    </source>
</evidence>
<sequence length="79" mass="8776">MKDDRRPTDRNICASFVVVAGTVIRRGGGRSRLPPLHRLYPVLSFARTSAPARSAHRRHRRSLTAAVPSRPAVLDCIMT</sequence>
<organism evidence="1 2">
    <name type="scientific">Steinernema glaseri</name>
    <dbReference type="NCBI Taxonomy" id="37863"/>
    <lineage>
        <taxon>Eukaryota</taxon>
        <taxon>Metazoa</taxon>
        <taxon>Ecdysozoa</taxon>
        <taxon>Nematoda</taxon>
        <taxon>Chromadorea</taxon>
        <taxon>Rhabditida</taxon>
        <taxon>Tylenchina</taxon>
        <taxon>Panagrolaimomorpha</taxon>
        <taxon>Strongyloidoidea</taxon>
        <taxon>Steinernematidae</taxon>
        <taxon>Steinernema</taxon>
    </lineage>
</organism>
<dbReference type="Proteomes" id="UP000095287">
    <property type="component" value="Unplaced"/>
</dbReference>
<protein>
    <submittedName>
        <fullName evidence="2">DUF1534 domain-containing protein</fullName>
    </submittedName>
</protein>
<reference evidence="2" key="1">
    <citation type="submission" date="2016-11" db="UniProtKB">
        <authorList>
            <consortium name="WormBaseParasite"/>
        </authorList>
    </citation>
    <scope>IDENTIFICATION</scope>
</reference>
<dbReference type="WBParaSite" id="L893_g17999.t1">
    <property type="protein sequence ID" value="L893_g17999.t1"/>
    <property type="gene ID" value="L893_g17999"/>
</dbReference>